<keyword evidence="2" id="KW-1185">Reference proteome</keyword>
<accession>A0A4C1XRY5</accession>
<dbReference type="AlphaFoldDB" id="A0A4C1XRY5"/>
<dbReference type="EMBL" id="BGZK01000915">
    <property type="protein sequence ID" value="GBP64975.1"/>
    <property type="molecule type" value="Genomic_DNA"/>
</dbReference>
<sequence>MPPPTRNWPATLCQPLNGPFAFCRLSRADGGRPCAGPCARRRARPALLSKDIQYSALALPTRVRRADRDIGFLGIYVSRVENYLLRIFSRNKSFFPCCFRFDRTDAADSGLLFAGERSLVAAHASGRAFTKADDPALGGASYSTPAPASAGPPDPGSIRRFFRPTTRSRAIVFPPDRPLFRIVDGICNGDGAERRTLAAKGWASINM</sequence>
<reference evidence="1 2" key="1">
    <citation type="journal article" date="2019" name="Commun. Biol.">
        <title>The bagworm genome reveals a unique fibroin gene that provides high tensile strength.</title>
        <authorList>
            <person name="Kono N."/>
            <person name="Nakamura H."/>
            <person name="Ohtoshi R."/>
            <person name="Tomita M."/>
            <person name="Numata K."/>
            <person name="Arakawa K."/>
        </authorList>
    </citation>
    <scope>NUCLEOTIDE SEQUENCE [LARGE SCALE GENOMIC DNA]</scope>
</reference>
<protein>
    <submittedName>
        <fullName evidence="1">Uncharacterized protein</fullName>
    </submittedName>
</protein>
<dbReference type="Proteomes" id="UP000299102">
    <property type="component" value="Unassembled WGS sequence"/>
</dbReference>
<proteinExistence type="predicted"/>
<evidence type="ECO:0000313" key="1">
    <source>
        <dbReference type="EMBL" id="GBP64975.1"/>
    </source>
</evidence>
<organism evidence="1 2">
    <name type="scientific">Eumeta variegata</name>
    <name type="common">Bagworm moth</name>
    <name type="synonym">Eumeta japonica</name>
    <dbReference type="NCBI Taxonomy" id="151549"/>
    <lineage>
        <taxon>Eukaryota</taxon>
        <taxon>Metazoa</taxon>
        <taxon>Ecdysozoa</taxon>
        <taxon>Arthropoda</taxon>
        <taxon>Hexapoda</taxon>
        <taxon>Insecta</taxon>
        <taxon>Pterygota</taxon>
        <taxon>Neoptera</taxon>
        <taxon>Endopterygota</taxon>
        <taxon>Lepidoptera</taxon>
        <taxon>Glossata</taxon>
        <taxon>Ditrysia</taxon>
        <taxon>Tineoidea</taxon>
        <taxon>Psychidae</taxon>
        <taxon>Oiketicinae</taxon>
        <taxon>Eumeta</taxon>
    </lineage>
</organism>
<comment type="caution">
    <text evidence="1">The sequence shown here is derived from an EMBL/GenBank/DDBJ whole genome shotgun (WGS) entry which is preliminary data.</text>
</comment>
<gene>
    <name evidence="1" type="ORF">EVAR_36595_1</name>
</gene>
<name>A0A4C1XRY5_EUMVA</name>
<evidence type="ECO:0000313" key="2">
    <source>
        <dbReference type="Proteomes" id="UP000299102"/>
    </source>
</evidence>